<dbReference type="Gene3D" id="2.10.70.10">
    <property type="entry name" value="Complement Module, domain 1"/>
    <property type="match status" value="1"/>
</dbReference>
<dbReference type="SUPFAM" id="SSF57535">
    <property type="entry name" value="Complement control module/SCR domain"/>
    <property type="match status" value="1"/>
</dbReference>
<keyword evidence="10" id="KW-1185">Reference proteome</keyword>
<evidence type="ECO:0000256" key="2">
    <source>
        <dbReference type="ARBA" id="ARBA00023157"/>
    </source>
</evidence>
<dbReference type="SMART" id="SM00032">
    <property type="entry name" value="CCP"/>
    <property type="match status" value="1"/>
</dbReference>
<evidence type="ECO:0000256" key="1">
    <source>
        <dbReference type="ARBA" id="ARBA00022572"/>
    </source>
</evidence>
<dbReference type="Proteomes" id="UP000245119">
    <property type="component" value="Linkage Group LG2"/>
</dbReference>
<dbReference type="OrthoDB" id="6102961at2759"/>
<dbReference type="CDD" id="cd00033">
    <property type="entry name" value="CCP"/>
    <property type="match status" value="1"/>
</dbReference>
<dbReference type="SUPFAM" id="SSF57440">
    <property type="entry name" value="Kringle-like"/>
    <property type="match status" value="1"/>
</dbReference>
<dbReference type="EMBL" id="PZQS01000002">
    <property type="protein sequence ID" value="PVD36192.1"/>
    <property type="molecule type" value="Genomic_DNA"/>
</dbReference>
<dbReference type="AlphaFoldDB" id="A0A2T7PRY9"/>
<gene>
    <name evidence="9" type="ORF">C0Q70_03167</name>
</gene>
<reference evidence="9 10" key="1">
    <citation type="submission" date="2018-04" db="EMBL/GenBank/DDBJ databases">
        <title>The genome of golden apple snail Pomacea canaliculata provides insight into stress tolerance and invasive adaptation.</title>
        <authorList>
            <person name="Liu C."/>
            <person name="Liu B."/>
            <person name="Ren Y."/>
            <person name="Zhang Y."/>
            <person name="Wang H."/>
            <person name="Li S."/>
            <person name="Jiang F."/>
            <person name="Yin L."/>
            <person name="Zhang G."/>
            <person name="Qian W."/>
            <person name="Fan W."/>
        </authorList>
    </citation>
    <scope>NUCLEOTIDE SEQUENCE [LARGE SCALE GENOMIC DNA]</scope>
    <source>
        <strain evidence="9">SZHN2017</strain>
        <tissue evidence="9">Muscle</tissue>
    </source>
</reference>
<dbReference type="InterPro" id="IPR000436">
    <property type="entry name" value="Sushi_SCR_CCP_dom"/>
</dbReference>
<keyword evidence="2" id="KW-1015">Disulfide bond</keyword>
<protein>
    <recommendedName>
        <fullName evidence="11">Sushi domain-containing protein</fullName>
    </recommendedName>
</protein>
<feature type="domain" description="Sushi" evidence="8">
    <location>
        <begin position="93"/>
        <end position="154"/>
    </location>
</feature>
<feature type="compositionally biased region" description="Polar residues" evidence="5">
    <location>
        <begin position="527"/>
        <end position="545"/>
    </location>
</feature>
<evidence type="ECO:0008006" key="11">
    <source>
        <dbReference type="Google" id="ProtNLM"/>
    </source>
</evidence>
<dbReference type="Gene3D" id="2.40.20.10">
    <property type="entry name" value="Plasminogen Kringle 4"/>
    <property type="match status" value="1"/>
</dbReference>
<evidence type="ECO:0000256" key="5">
    <source>
        <dbReference type="SAM" id="MobiDB-lite"/>
    </source>
</evidence>
<evidence type="ECO:0000256" key="6">
    <source>
        <dbReference type="SAM" id="Phobius"/>
    </source>
</evidence>
<dbReference type="InterPro" id="IPR000001">
    <property type="entry name" value="Kringle"/>
</dbReference>
<keyword evidence="6" id="KW-0812">Transmembrane</keyword>
<dbReference type="PROSITE" id="PS50070">
    <property type="entry name" value="KRINGLE_2"/>
    <property type="match status" value="1"/>
</dbReference>
<organism evidence="9 10">
    <name type="scientific">Pomacea canaliculata</name>
    <name type="common">Golden apple snail</name>
    <dbReference type="NCBI Taxonomy" id="400727"/>
    <lineage>
        <taxon>Eukaryota</taxon>
        <taxon>Metazoa</taxon>
        <taxon>Spiralia</taxon>
        <taxon>Lophotrochozoa</taxon>
        <taxon>Mollusca</taxon>
        <taxon>Gastropoda</taxon>
        <taxon>Caenogastropoda</taxon>
        <taxon>Architaenioglossa</taxon>
        <taxon>Ampullarioidea</taxon>
        <taxon>Ampullariidae</taxon>
        <taxon>Pomacea</taxon>
    </lineage>
</organism>
<evidence type="ECO:0000256" key="4">
    <source>
        <dbReference type="PROSITE-ProRule" id="PRU00302"/>
    </source>
</evidence>
<dbReference type="InterPro" id="IPR035976">
    <property type="entry name" value="Sushi/SCR/CCP_sf"/>
</dbReference>
<proteinExistence type="predicted"/>
<evidence type="ECO:0000259" key="8">
    <source>
        <dbReference type="PROSITE" id="PS50923"/>
    </source>
</evidence>
<dbReference type="InterPro" id="IPR038178">
    <property type="entry name" value="Kringle_sf"/>
</dbReference>
<sequence>MQADYSEGDSLADAVLTVAQTGGSFGECGNVTTSSIERLYLLKCDTRQGRKPWGHSIKVTARFLDGNPGRLELRDVSVQGRVHAGELALSGWGRVGFPLNIPRLEMTSALQSDYVSGDTVEYACISGLHELRGSGVSECSPFGSWTTPTLVCTVFLALRREFCEVGAGGDEGADQGGWMAPGDLALVTDPHTDTCYSETSQHDVIVYRVHLPQEVEVHTVTAVTTGPLTSMEVSIVSSAVQRLKTCGSERVTSSFTSVTCEQMFPGDVVEVTMTRVNSSLAFDICDVGVYGRLTAVQENRERSRVQRNSEHHCDRRECVVWVDTLTLLPTLHLDLPDMTVEDAGNFCRNPGGMHTGPVCYVWTRDGGLQLEDCDVTLCGTSCRLRDDGQITLEISTSLPTAAHACSGIFRHFPSGAVRTSTGPAAPAEEERISLPVGILQARSQGSGATSTRRPWTMGIAVCLFVKSVEFVRVSLMTSHIQTSPSTDSPVLVISTLMTSLQGSIDVTMTSSFDDVTESSKETRTLPAESQPSSPAISSPNTKRQPSSSTSTAMKCACACTAAREADAKQRQEQLTSALELIHSSLSVDVNNLSSRVRRKTSAKDDRVSSIATGMTGVAVLVVVAVLLLTSDILSFLAYLQRLFAHRGRVSHK</sequence>
<evidence type="ECO:0000313" key="10">
    <source>
        <dbReference type="Proteomes" id="UP000245119"/>
    </source>
</evidence>
<comment type="caution">
    <text evidence="9">The sequence shown here is derived from an EMBL/GenBank/DDBJ whole genome shotgun (WGS) entry which is preliminary data.</text>
</comment>
<keyword evidence="4" id="KW-0768">Sushi</keyword>
<dbReference type="InterPro" id="IPR013806">
    <property type="entry name" value="Kringle-like"/>
</dbReference>
<evidence type="ECO:0000259" key="7">
    <source>
        <dbReference type="PROSITE" id="PS50070"/>
    </source>
</evidence>
<evidence type="ECO:0000256" key="3">
    <source>
        <dbReference type="PROSITE-ProRule" id="PRU00121"/>
    </source>
</evidence>
<accession>A0A2T7PRY9</accession>
<dbReference type="SMART" id="SM00130">
    <property type="entry name" value="KR"/>
    <property type="match status" value="1"/>
</dbReference>
<name>A0A2T7PRY9_POMCA</name>
<feature type="region of interest" description="Disordered" evidence="5">
    <location>
        <begin position="511"/>
        <end position="549"/>
    </location>
</feature>
<dbReference type="PROSITE" id="PS50923">
    <property type="entry name" value="SUSHI"/>
    <property type="match status" value="1"/>
</dbReference>
<evidence type="ECO:0000313" key="9">
    <source>
        <dbReference type="EMBL" id="PVD36192.1"/>
    </source>
</evidence>
<keyword evidence="6" id="KW-1133">Transmembrane helix</keyword>
<feature type="transmembrane region" description="Helical" evidence="6">
    <location>
        <begin position="616"/>
        <end position="639"/>
    </location>
</feature>
<keyword evidence="6" id="KW-0472">Membrane</keyword>
<keyword evidence="1 3" id="KW-0420">Kringle</keyword>
<feature type="domain" description="Kringle" evidence="7">
    <location>
        <begin position="316"/>
        <end position="378"/>
    </location>
</feature>
<comment type="caution">
    <text evidence="3">Lacks conserved residue(s) required for the propagation of feature annotation.</text>
</comment>